<dbReference type="Proteomes" id="UP000254410">
    <property type="component" value="Chromosome"/>
</dbReference>
<evidence type="ECO:0000313" key="3">
    <source>
        <dbReference type="Proteomes" id="UP000254410"/>
    </source>
</evidence>
<protein>
    <submittedName>
        <fullName evidence="2">Uncharacterized protein</fullName>
    </submittedName>
</protein>
<keyword evidence="1" id="KW-0812">Transmembrane</keyword>
<accession>A0A3G6YK93</accession>
<name>A0A3G6YK93_ACIPI</name>
<keyword evidence="1" id="KW-0472">Membrane</keyword>
<proteinExistence type="predicted"/>
<dbReference type="AlphaFoldDB" id="A0A3G6YK93"/>
<gene>
    <name evidence="2" type="ORF">DKE52_013800</name>
</gene>
<evidence type="ECO:0000313" key="2">
    <source>
        <dbReference type="EMBL" id="AZC00844.1"/>
    </source>
</evidence>
<sequence length="87" mass="10242">MVCNLISRVKCDLGGLKGEKAIVKLKQENSYPLKNMSVVYRFESKNLNIGENKLIELYKENKKIILYFLFFIYIPSIFFSFLILKKL</sequence>
<dbReference type="EMBL" id="CP033540">
    <property type="protein sequence ID" value="AZC00844.1"/>
    <property type="molecule type" value="Genomic_DNA"/>
</dbReference>
<feature type="transmembrane region" description="Helical" evidence="1">
    <location>
        <begin position="64"/>
        <end position="84"/>
    </location>
</feature>
<reference evidence="2 3" key="1">
    <citation type="submission" date="2018-11" db="EMBL/GenBank/DDBJ databases">
        <authorList>
            <person name="Kuo S.-C."/>
            <person name="Chen F.-J."/>
            <person name="Liao Y.-C."/>
        </authorList>
    </citation>
    <scope>NUCLEOTIDE SEQUENCE [LARGE SCALE GENOMIC DNA]</scope>
    <source>
        <strain evidence="2 3">2014S06-099</strain>
    </source>
</reference>
<organism evidence="2 3">
    <name type="scientific">Acinetobacter pittii</name>
    <name type="common">Acinetobacter genomosp. 3</name>
    <dbReference type="NCBI Taxonomy" id="48296"/>
    <lineage>
        <taxon>Bacteria</taxon>
        <taxon>Pseudomonadati</taxon>
        <taxon>Pseudomonadota</taxon>
        <taxon>Gammaproteobacteria</taxon>
        <taxon>Moraxellales</taxon>
        <taxon>Moraxellaceae</taxon>
        <taxon>Acinetobacter</taxon>
        <taxon>Acinetobacter calcoaceticus/baumannii complex</taxon>
    </lineage>
</organism>
<reference evidence="2 3" key="2">
    <citation type="submission" date="2018-12" db="EMBL/GenBank/DDBJ databases">
        <title>Molecular Epidemiology of Emerging Carbapenem-Resistance in Acinetobacter nosocomialis and Acinetobacter pittii in Taiwan, 2010-2014.</title>
        <authorList>
            <person name="Huang W.-C."/>
            <person name="Wang H.-Y."/>
            <person name="Lai J.-F."/>
            <person name="Lauderdale T.-L."/>
            <person name="Sytwu H.-K."/>
        </authorList>
    </citation>
    <scope>NUCLEOTIDE SEQUENCE [LARGE SCALE GENOMIC DNA]</scope>
    <source>
        <strain evidence="2 3">2014S06-099</strain>
    </source>
</reference>
<keyword evidence="1" id="KW-1133">Transmembrane helix</keyword>
<evidence type="ECO:0000256" key="1">
    <source>
        <dbReference type="SAM" id="Phobius"/>
    </source>
</evidence>